<evidence type="ECO:0000256" key="2">
    <source>
        <dbReference type="ARBA" id="ARBA00022617"/>
    </source>
</evidence>
<name>A0A0F8D8Y9_CERFI</name>
<comment type="caution">
    <text evidence="9">The sequence shown here is derived from an EMBL/GenBank/DDBJ whole genome shotgun (WGS) entry which is preliminary data.</text>
</comment>
<evidence type="ECO:0000313" key="9">
    <source>
        <dbReference type="EMBL" id="KKF92569.1"/>
    </source>
</evidence>
<keyword evidence="10" id="KW-1185">Reference proteome</keyword>
<feature type="domain" description="Cytochrome b5 heme-binding" evidence="8">
    <location>
        <begin position="69"/>
        <end position="172"/>
    </location>
</feature>
<dbReference type="Pfam" id="PF00173">
    <property type="entry name" value="Cyt-b5"/>
    <property type="match status" value="1"/>
</dbReference>
<protein>
    <submittedName>
        <fullName evidence="9">Damage response protein 1</fullName>
    </submittedName>
</protein>
<dbReference type="InterPro" id="IPR001199">
    <property type="entry name" value="Cyt_B5-like_heme/steroid-bd"/>
</dbReference>
<proteinExistence type="inferred from homology"/>
<evidence type="ECO:0000256" key="1">
    <source>
        <dbReference type="ARBA" id="ARBA00004240"/>
    </source>
</evidence>
<evidence type="ECO:0000313" key="10">
    <source>
        <dbReference type="Proteomes" id="UP000034841"/>
    </source>
</evidence>
<dbReference type="GO" id="GO:0016020">
    <property type="term" value="C:membrane"/>
    <property type="evidence" value="ECO:0007669"/>
    <property type="project" value="TreeGrafter"/>
</dbReference>
<accession>A0A0F8D8Y9</accession>
<dbReference type="OrthoDB" id="547796at2759"/>
<comment type="subcellular location">
    <subcellularLocation>
        <location evidence="1">Endoplasmic reticulum</location>
    </subcellularLocation>
</comment>
<keyword evidence="7" id="KW-1133">Transmembrane helix</keyword>
<gene>
    <name evidence="9" type="primary">DAP1</name>
    <name evidence="9" type="ORF">CFO_g5080</name>
</gene>
<keyword evidence="3" id="KW-0479">Metal-binding</keyword>
<dbReference type="Gene3D" id="3.10.120.10">
    <property type="entry name" value="Cytochrome b5-like heme/steroid binding domain"/>
    <property type="match status" value="1"/>
</dbReference>
<dbReference type="FunFam" id="3.10.120.10:FF:000003">
    <property type="entry name" value="membrane-associated progesterone receptor component 1"/>
    <property type="match status" value="1"/>
</dbReference>
<keyword evidence="4" id="KW-0256">Endoplasmic reticulum</keyword>
<dbReference type="AlphaFoldDB" id="A0A0F8D8Y9"/>
<keyword evidence="2" id="KW-0349">Heme</keyword>
<evidence type="ECO:0000256" key="4">
    <source>
        <dbReference type="ARBA" id="ARBA00022824"/>
    </source>
</evidence>
<sequence>MDHVVQTVVNEASKAAAAADQEQWLIFGFLTPVNTILVTFILFCISGWIFAPDFPKPQRPKPARVFEIFTPRTLRPYVGGGPGQPIYLAVRGRVFDVSARPEFYGPEGSYANFAGRDASRGLACGSFDEDMLTMDLDAPLDPLDKLTEEQLEALAGWEESFRAKYTVIGKLVSQADFDKMEKK</sequence>
<dbReference type="InterPro" id="IPR050577">
    <property type="entry name" value="MAPR/NEUFC/NENF-like"/>
</dbReference>
<dbReference type="GO" id="GO:0020037">
    <property type="term" value="F:heme binding"/>
    <property type="evidence" value="ECO:0007669"/>
    <property type="project" value="UniProtKB-ARBA"/>
</dbReference>
<evidence type="ECO:0000256" key="6">
    <source>
        <dbReference type="ARBA" id="ARBA00038357"/>
    </source>
</evidence>
<feature type="transmembrane region" description="Helical" evidence="7">
    <location>
        <begin position="24"/>
        <end position="51"/>
    </location>
</feature>
<evidence type="ECO:0000256" key="7">
    <source>
        <dbReference type="SAM" id="Phobius"/>
    </source>
</evidence>
<organism evidence="9 10">
    <name type="scientific">Ceratocystis fimbriata f. sp. platani</name>
    <dbReference type="NCBI Taxonomy" id="88771"/>
    <lineage>
        <taxon>Eukaryota</taxon>
        <taxon>Fungi</taxon>
        <taxon>Dikarya</taxon>
        <taxon>Ascomycota</taxon>
        <taxon>Pezizomycotina</taxon>
        <taxon>Sordariomycetes</taxon>
        <taxon>Hypocreomycetidae</taxon>
        <taxon>Microascales</taxon>
        <taxon>Ceratocystidaceae</taxon>
        <taxon>Ceratocystis</taxon>
    </lineage>
</organism>
<dbReference type="GO" id="GO:0046872">
    <property type="term" value="F:metal ion binding"/>
    <property type="evidence" value="ECO:0007669"/>
    <property type="project" value="UniProtKB-KW"/>
</dbReference>
<dbReference type="GO" id="GO:0005783">
    <property type="term" value="C:endoplasmic reticulum"/>
    <property type="evidence" value="ECO:0007669"/>
    <property type="project" value="UniProtKB-SubCell"/>
</dbReference>
<dbReference type="Proteomes" id="UP000034841">
    <property type="component" value="Unassembled WGS sequence"/>
</dbReference>
<dbReference type="PANTHER" id="PTHR10281:SF72">
    <property type="entry name" value="NEUDESIN"/>
    <property type="match status" value="1"/>
</dbReference>
<dbReference type="SUPFAM" id="SSF55856">
    <property type="entry name" value="Cytochrome b5-like heme/steroid binding domain"/>
    <property type="match status" value="1"/>
</dbReference>
<dbReference type="EMBL" id="LBBL01000376">
    <property type="protein sequence ID" value="KKF92569.1"/>
    <property type="molecule type" value="Genomic_DNA"/>
</dbReference>
<reference evidence="9 10" key="1">
    <citation type="submission" date="2015-04" db="EMBL/GenBank/DDBJ databases">
        <title>Genome sequence of Ceratocystis platani, a major pathogen of plane trees.</title>
        <authorList>
            <person name="Belbahri L."/>
        </authorList>
    </citation>
    <scope>NUCLEOTIDE SEQUENCE [LARGE SCALE GENOMIC DNA]</scope>
    <source>
        <strain evidence="9 10">CFO</strain>
    </source>
</reference>
<comment type="similarity">
    <text evidence="6">Belongs to the cytochrome b5 family. MAPR subfamily.</text>
</comment>
<keyword evidence="5" id="KW-0408">Iron</keyword>
<evidence type="ECO:0000256" key="3">
    <source>
        <dbReference type="ARBA" id="ARBA00022723"/>
    </source>
</evidence>
<dbReference type="SMART" id="SM01117">
    <property type="entry name" value="Cyt-b5"/>
    <property type="match status" value="1"/>
</dbReference>
<evidence type="ECO:0000256" key="5">
    <source>
        <dbReference type="ARBA" id="ARBA00023004"/>
    </source>
</evidence>
<keyword evidence="7" id="KW-0472">Membrane</keyword>
<keyword evidence="7" id="KW-0812">Transmembrane</keyword>
<dbReference type="InterPro" id="IPR036400">
    <property type="entry name" value="Cyt_B5-like_heme/steroid_sf"/>
</dbReference>
<evidence type="ECO:0000259" key="8">
    <source>
        <dbReference type="SMART" id="SM01117"/>
    </source>
</evidence>
<dbReference type="PANTHER" id="PTHR10281">
    <property type="entry name" value="MEMBRANE-ASSOCIATED PROGESTERONE RECEPTOR COMPONENT-RELATED"/>
    <property type="match status" value="1"/>
</dbReference>